<keyword evidence="11" id="KW-0325">Glycoprotein</keyword>
<feature type="domain" description="Laminin EGF-like" evidence="23">
    <location>
        <begin position="1451"/>
        <end position="1500"/>
    </location>
</feature>
<keyword evidence="2" id="KW-0964">Secreted</keyword>
<dbReference type="Pfam" id="PF06008">
    <property type="entry name" value="Laminin_I"/>
    <property type="match status" value="1"/>
</dbReference>
<feature type="domain" description="Laminin G" evidence="22">
    <location>
        <begin position="2346"/>
        <end position="2522"/>
    </location>
</feature>
<keyword evidence="6" id="KW-0677">Repeat</keyword>
<feature type="domain" description="Laminin EGF-like" evidence="23">
    <location>
        <begin position="864"/>
        <end position="910"/>
    </location>
</feature>
<dbReference type="GO" id="GO:0030334">
    <property type="term" value="P:regulation of cell migration"/>
    <property type="evidence" value="ECO:0007669"/>
    <property type="project" value="InterPro"/>
</dbReference>
<evidence type="ECO:0000256" key="11">
    <source>
        <dbReference type="ARBA" id="ARBA00023180"/>
    </source>
</evidence>
<sequence>MEEREVFCKLVEHVRIFPAENRQCDICDARSEQEALRHPIKNAIDGSQRWWQSPTLTYGPEYNYVTITLDLQQVYQIAYIILKAANSPRPANWILERSLDGENYLPWQYFAMDDRECREVYGVEPTIGLPIFYRDDQVICTSKYSALNPLEHGEIFVSLINERPGAFQPSKLLLDFTSARYIRLRFQKIRTLNADLMAFSSNNPDDVDISVTRRYFYSIKDISIGGQCICYGHASYCRRHRTARDRLQCQCEDNTMGDNCELCQPLFNQKPWQVRGTTNGECKECNCHNKAVECVYNATVDAKRLSLNIDGIYDGGGVCLDCQQYTTGINCEKCLSGYFRPMGITPDMQYPCRPCSCRETRSSTADCVQYDDRLAEGLKPGDCICKDGYAGSVCETCAVGYYGFPECRQCLCNVAGSVDPEACDRRCICKQNVGGSRCDACKRGHFNLDINNPLGCTQCFCFGVTDVCDSVAWGLSKVYDMNEWILSTLEPGGLTLLPRMFDGWLEAKVYLLHQGGIDPRSYTRDDIHYWVAPMTYLGNHLSSYGGYLELKLLYRLDNKMPNRYYLPEPNLVLEGSNITIMSDKERLRENIEHLLRVRLHENDWRHLADNRPVSREEMLLVLYNLERLLIRATHNTAQDTVYIKDIYLDMASPMVMDGSSLKTVEQCRCPEGYAGLSCESCAPGWRRVNNQLMRGVCQRCQCNNHAHDCDPFTGRCLGCRHSTTGDNCERCLPGFYGDPRYGQSDDCKPCACPLVSGNNFFAERCLPRPSAENPDAYECVNCREGYIGVRCQKCAPGFYGNPIVPGGSCRRCNCGGNIDPRQPGSCNPNTGACNLCNNNTEGQYCERCVPGYYGSAVNGDCRPCECSQYGSTSQECDPRSGRCSCKNKFTGRRCDRCLRGYGNVELGCVRCSCDRTGSETLACDPISGQCRCKRGVGGLSCSKCATGYFGFSRSGCRNCQCYDPGTNDCDPITGACLCKLGVIGQGCDQCMKHHFGLGSDEGCVQCDCDRMGSTDPQCDGSTGQCICKPGVGGRKCDSCLPGYYGFSWNGCQACDPCDKPGHVCNPVTGVCACPINTEGPICQVCVPNSWGYDKDGGCKLCNCSSEGSVSQQCDPDTGSCACLESFHGYSCDRCQAGYHSYPECQECACNYAGSLPDSCTQNAPFCECDNLGQCFCKSNVEGQMCDHCKPNTFSLDRDNVKGCTQCYCFLRAQTCTQAPYVWKSVSLPNLRVIFHSSPDDGDAIQEKFGHLIINSENIYVNPELVNKPTYWQLPLLHRDMVLSYNGRLRFLHYFEAPSPDSRVPAAPLVILIGNGLELHTELSDLEPSVPQSLSIPFYEEFWRFPGQTNPVDRRFLMIALQNVTAILIRATQNAMASYAVLENISIQRAVPIDPGVNTTERAIGVEICECPNRYSGESCQNPGGGFYHVPPAEIDINLSTPEIVIGYVRPCRCFQHSQLCDPYTGECQVCLHNTTGLNCEQCAEGYFGTATKGTPKDCHPCECPLPIPSNSFSPTCQNGTYGLRCTACPPGYQGVRCERCAPGYYGNPQKVGDNCKPCRCNPEGSTSRECDPISGQCPCLSGISGRTCEVCTDLTAGVQSGRCVSCYTGCTGVLLDDLSNITIPLLTFDTSGAVYPWEDLLRIQKAVDELRKRYSLVQQAGGVKVKNLTREVWFLDTAADNLINRLESVGAIACKRKEDAAHLLKNIIDLEKDLQNTYDDIRRLVDYIKNLTDNLHGKFEGFNISIALQTAKDILQEISNRDFKPQDEATLKENMEAEKLSERIKELIEKNIETNNTQDLLEQITSRLKDLLDESERANGTADKALDKIKELMDLLNKLNDIEKKLVDMISDSYDLLEEAQDLLTVADSDFFTSGERTDSLRDAILRLREKVKGLKRALPFLEGQVQRAMEHAEMLMKRAQELDNLYELVRNQSGNAVKAATAYESIVKGIEEAKKSAEKALDDAKVSKQIAGVDNMTDEVAQLIRRSKQLKAEAKNLLEKARNLTDPLMNLQDDLDVVQADHQENKHMLDDINENLSLLDTNLTERIEDILPVIEGANQKTNATLELLKRIDRTKQEAKLEGLKDIDDISSDISDTMAIAKTIDEDVSKLNDFKQKVDDRAAANARKALDISYDLDRLKAKIRDARKRVNDMKMSLKSDGQCYRTYRSTLKASATNEVRLAFKPDTDVSDALLVLLQQSPEEFLAAEIANEKVRFSWNSGSGVGSVTHNQILKPDQWYHLMAKRIGSVGQLKVWPDNGQEETAQKVTSSLGAGCSLMNLNENALIYLAGSGNGNQIPAQIIGQNFKGCIGEIFLDGHRLGVYNFKTNVQDHCDACEEVPQPSIAALVYVFNGRGFARYTVDTFNAKRTKIELEFKTFYEDSRIFFVGDEHIRDFLSIELINGHVAVHYYMGGISAASGRTVNTYNNNKWTKVLVDRIKLDVTLAVNGEEIMMSAPAGNSVLNMRGASMYFGGLPTTLNVQKFQGLNDSNFFYGCMRGLSFYTLPPDEDSSIFVNVQKGSGCREN</sequence>
<dbReference type="PANTHER" id="PTHR10574">
    <property type="entry name" value="NETRIN/LAMININ-RELATED"/>
    <property type="match status" value="1"/>
</dbReference>
<keyword evidence="3" id="KW-0272">Extracellular matrix</keyword>
<dbReference type="Pfam" id="PF00052">
    <property type="entry name" value="Laminin_B"/>
    <property type="match status" value="2"/>
</dbReference>
<feature type="domain" description="Laminin IV type A" evidence="24">
    <location>
        <begin position="1217"/>
        <end position="1407"/>
    </location>
</feature>
<feature type="disulfide bond" evidence="20">
    <location>
        <begin position="1101"/>
        <end position="1113"/>
    </location>
</feature>
<dbReference type="Gene3D" id="2.60.120.260">
    <property type="entry name" value="Galactose-binding domain-like"/>
    <property type="match status" value="1"/>
</dbReference>
<feature type="disulfide bond" evidence="20">
    <location>
        <begin position="978"/>
        <end position="987"/>
    </location>
</feature>
<feature type="domain" description="Laminin EGF-like" evidence="23">
    <location>
        <begin position="1101"/>
        <end position="1146"/>
    </location>
</feature>
<dbReference type="GO" id="GO:0030155">
    <property type="term" value="P:regulation of cell adhesion"/>
    <property type="evidence" value="ECO:0007669"/>
    <property type="project" value="InterPro"/>
</dbReference>
<evidence type="ECO:0000259" key="24">
    <source>
        <dbReference type="PROSITE" id="PS51115"/>
    </source>
</evidence>
<dbReference type="InterPro" id="IPR056863">
    <property type="entry name" value="LMN_ATRN_NET-like_EGF"/>
</dbReference>
<evidence type="ECO:0000256" key="8">
    <source>
        <dbReference type="ARBA" id="ARBA00022889"/>
    </source>
</evidence>
<dbReference type="Pfam" id="PF24973">
    <property type="entry name" value="EGF_LMN_ATRN"/>
    <property type="match status" value="3"/>
</dbReference>
<dbReference type="FunFam" id="2.10.25.10:FF:000074">
    <property type="entry name" value="Laminin subunit alpha"/>
    <property type="match status" value="1"/>
</dbReference>
<feature type="disulfide bond" evidence="20">
    <location>
        <begin position="864"/>
        <end position="876"/>
    </location>
</feature>
<dbReference type="InterPro" id="IPR013320">
    <property type="entry name" value="ConA-like_dom_sf"/>
</dbReference>
<feature type="disulfide bond" evidence="20">
    <location>
        <begin position="1176"/>
        <end position="1185"/>
    </location>
</feature>
<feature type="disulfide bond" evidence="20">
    <location>
        <begin position="1470"/>
        <end position="1479"/>
    </location>
</feature>
<feature type="disulfide bond" evidence="20">
    <location>
        <begin position="932"/>
        <end position="941"/>
    </location>
</feature>
<feature type="domain" description="Laminin EGF-like" evidence="23">
    <location>
        <begin position="1147"/>
        <end position="1205"/>
    </location>
</feature>
<feature type="disulfide bond" evidence="20">
    <location>
        <begin position="1528"/>
        <end position="1537"/>
    </location>
</feature>
<dbReference type="GO" id="GO:0030054">
    <property type="term" value="C:cell junction"/>
    <property type="evidence" value="ECO:0007669"/>
    <property type="project" value="UniProtKB-ARBA"/>
</dbReference>
<dbReference type="SUPFAM" id="SSF49899">
    <property type="entry name" value="Concanavalin A-like lectins/glucanases"/>
    <property type="match status" value="2"/>
</dbReference>
<feature type="disulfide bond" evidence="20">
    <location>
        <begin position="1558"/>
        <end position="1570"/>
    </location>
</feature>
<feature type="domain" description="Laminin EGF-like" evidence="23">
    <location>
        <begin position="700"/>
        <end position="749"/>
    </location>
</feature>
<dbReference type="Gene3D" id="2.170.300.10">
    <property type="entry name" value="Tie2 ligand-binding domain superfamily"/>
    <property type="match status" value="3"/>
</dbReference>
<dbReference type="FunFam" id="2.10.25.10:FF:000067">
    <property type="entry name" value="Laminin subunit gamma 1"/>
    <property type="match status" value="1"/>
</dbReference>
<dbReference type="Gene3D" id="2.10.25.10">
    <property type="entry name" value="Laminin"/>
    <property type="match status" value="12"/>
</dbReference>
<evidence type="ECO:0000256" key="20">
    <source>
        <dbReference type="PROSITE-ProRule" id="PRU00460"/>
    </source>
</evidence>
<dbReference type="FunFam" id="2.10.25.10:FF:000188">
    <property type="entry name" value="Laminin subunit gamma 2"/>
    <property type="match status" value="1"/>
</dbReference>
<dbReference type="InterPro" id="IPR009254">
    <property type="entry name" value="Laminin_aI"/>
</dbReference>
<evidence type="ECO:0000256" key="12">
    <source>
        <dbReference type="ARBA" id="ARBA00023292"/>
    </source>
</evidence>
<feature type="domain" description="Laminin IV type A" evidence="24">
    <location>
        <begin position="479"/>
        <end position="666"/>
    </location>
</feature>
<dbReference type="Pfam" id="PF00054">
    <property type="entry name" value="Laminin_G_1"/>
    <property type="match status" value="1"/>
</dbReference>
<dbReference type="PROSITE" id="PS50027">
    <property type="entry name" value="EGF_LAM_2"/>
    <property type="match status" value="12"/>
</dbReference>
<dbReference type="InterPro" id="IPR000034">
    <property type="entry name" value="Laminin_IV"/>
</dbReference>
<evidence type="ECO:0000256" key="2">
    <source>
        <dbReference type="ARBA" id="ARBA00022525"/>
    </source>
</evidence>
<reference evidence="26 27" key="1">
    <citation type="journal article" date="2021" name="Elife">
        <title>Chloroplast acquisition without the gene transfer in kleptoplastic sea slugs, Plakobranchus ocellatus.</title>
        <authorList>
            <person name="Maeda T."/>
            <person name="Takahashi S."/>
            <person name="Yoshida T."/>
            <person name="Shimamura S."/>
            <person name="Takaki Y."/>
            <person name="Nagai Y."/>
            <person name="Toyoda A."/>
            <person name="Suzuki Y."/>
            <person name="Arimoto A."/>
            <person name="Ishii H."/>
            <person name="Satoh N."/>
            <person name="Nishiyama T."/>
            <person name="Hasebe M."/>
            <person name="Maruyama T."/>
            <person name="Minagawa J."/>
            <person name="Obokata J."/>
            <person name="Shigenobu S."/>
        </authorList>
    </citation>
    <scope>NUCLEOTIDE SEQUENCE [LARGE SCALE GENOMIC DNA]</scope>
</reference>
<dbReference type="EMBL" id="BLXT01007118">
    <property type="protein sequence ID" value="GFO36641.1"/>
    <property type="molecule type" value="Genomic_DNA"/>
</dbReference>
<feature type="disulfide bond" evidence="20">
    <location>
        <begin position="1103"/>
        <end position="1120"/>
    </location>
</feature>
<dbReference type="GO" id="GO:0048468">
    <property type="term" value="P:cell development"/>
    <property type="evidence" value="ECO:0007669"/>
    <property type="project" value="UniProtKB-ARBA"/>
</dbReference>
<keyword evidence="27" id="KW-1185">Reference proteome</keyword>
<keyword evidence="10 20" id="KW-1015">Disulfide bond</keyword>
<gene>
    <name evidence="26" type="ORF">PoB_006314600</name>
</gene>
<dbReference type="PROSITE" id="PS51115">
    <property type="entry name" value="LAMININ_IVA"/>
    <property type="match status" value="2"/>
</dbReference>
<feature type="disulfide bond" evidence="20">
    <location>
        <begin position="1579"/>
        <end position="1588"/>
    </location>
</feature>
<keyword evidence="7" id="KW-0084">Basement membrane</keyword>
<dbReference type="Gene3D" id="1.20.120.810">
    <property type="entry name" value="Vinculin, Vh2 four-helix bundle"/>
    <property type="match status" value="1"/>
</dbReference>
<evidence type="ECO:0000256" key="14">
    <source>
        <dbReference type="ARBA" id="ARBA00072594"/>
    </source>
</evidence>
<feature type="coiled-coil region" evidence="21">
    <location>
        <begin position="1770"/>
        <end position="1852"/>
    </location>
</feature>
<feature type="domain" description="Laminin EGF-like" evidence="23">
    <location>
        <begin position="1006"/>
        <end position="1053"/>
    </location>
</feature>
<dbReference type="FunFam" id="2.10.25.10:FF:000051">
    <property type="entry name" value="Laminin subunit alpha 4"/>
    <property type="match status" value="1"/>
</dbReference>
<feature type="disulfide bond" evidence="20">
    <location>
        <begin position="1560"/>
        <end position="1577"/>
    </location>
</feature>
<dbReference type="GO" id="GO:0120036">
    <property type="term" value="P:plasma membrane bounded cell projection organization"/>
    <property type="evidence" value="ECO:0007669"/>
    <property type="project" value="UniProtKB-ARBA"/>
</dbReference>
<dbReference type="FunFam" id="2.60.120.260:FF:000017">
    <property type="entry name" value="Laminin subunit alpha 2"/>
    <property type="match status" value="1"/>
</dbReference>
<feature type="disulfide bond" evidence="20">
    <location>
        <begin position="719"/>
        <end position="728"/>
    </location>
</feature>
<comment type="subunit">
    <text evidence="13">Laminin is a complex glycoprotein, consisting of three different polypeptide chains (alpha, beta, gamma), which are bound to each other by disulfide bonds into a cross-shaped molecule comprising one long and three short arms with globules at each end. Alpha-1 is a subunit of laminin-1 (laminin-111 or EHS laminin) and laminin-3 (laminin-121 or S-laminin).</text>
</comment>
<dbReference type="InterPro" id="IPR050440">
    <property type="entry name" value="Laminin/Netrin_ECM"/>
</dbReference>
<dbReference type="FunFam" id="2.10.25.10:FF:000454">
    <property type="entry name" value="Laminin subunit alpha 1"/>
    <property type="match status" value="1"/>
</dbReference>
<dbReference type="PROSITE" id="PS50025">
    <property type="entry name" value="LAM_G_DOMAIN"/>
    <property type="match status" value="2"/>
</dbReference>
<dbReference type="FunFam" id="2.10.25.10:FF:000069">
    <property type="entry name" value="Laminin subunit alpha 1"/>
    <property type="match status" value="1"/>
</dbReference>
<dbReference type="Proteomes" id="UP000735302">
    <property type="component" value="Unassembled WGS sequence"/>
</dbReference>
<dbReference type="InterPro" id="IPR008211">
    <property type="entry name" value="Laminin_N"/>
</dbReference>
<evidence type="ECO:0000256" key="5">
    <source>
        <dbReference type="ARBA" id="ARBA00022729"/>
    </source>
</evidence>
<dbReference type="SMART" id="SM00281">
    <property type="entry name" value="LamB"/>
    <property type="match status" value="2"/>
</dbReference>
<dbReference type="InterPro" id="IPR001791">
    <property type="entry name" value="Laminin_G"/>
</dbReference>
<keyword evidence="5" id="KW-0732">Signal</keyword>
<feature type="domain" description="Laminin EGF-like" evidence="23">
    <location>
        <begin position="1558"/>
        <end position="1605"/>
    </location>
</feature>
<keyword evidence="8" id="KW-0130">Cell adhesion</keyword>
<feature type="domain" description="Laminin EGF-like" evidence="23">
    <location>
        <begin position="959"/>
        <end position="1005"/>
    </location>
</feature>
<evidence type="ECO:0000256" key="16">
    <source>
        <dbReference type="ARBA" id="ARBA00078827"/>
    </source>
</evidence>
<feature type="disulfide bond" evidence="20">
    <location>
        <begin position="866"/>
        <end position="883"/>
    </location>
</feature>
<dbReference type="GO" id="GO:0009888">
    <property type="term" value="P:tissue development"/>
    <property type="evidence" value="ECO:0007669"/>
    <property type="project" value="TreeGrafter"/>
</dbReference>
<feature type="disulfide bond" evidence="19">
    <location>
        <begin position="2495"/>
        <end position="2522"/>
    </location>
</feature>
<feature type="non-terminal residue" evidence="26">
    <location>
        <position position="2525"/>
    </location>
</feature>
<dbReference type="Pfam" id="PF02210">
    <property type="entry name" value="Laminin_G_2"/>
    <property type="match status" value="1"/>
</dbReference>
<feature type="disulfide bond" evidence="20">
    <location>
        <begin position="911"/>
        <end position="923"/>
    </location>
</feature>
<feature type="domain" description="Laminin EGF-like" evidence="23">
    <location>
        <begin position="1501"/>
        <end position="1557"/>
    </location>
</feature>
<evidence type="ECO:0000256" key="10">
    <source>
        <dbReference type="ARBA" id="ARBA00023157"/>
    </source>
</evidence>
<dbReference type="SMART" id="SM00136">
    <property type="entry name" value="LamNT"/>
    <property type="match status" value="1"/>
</dbReference>
<organism evidence="26 27">
    <name type="scientific">Plakobranchus ocellatus</name>
    <dbReference type="NCBI Taxonomy" id="259542"/>
    <lineage>
        <taxon>Eukaryota</taxon>
        <taxon>Metazoa</taxon>
        <taxon>Spiralia</taxon>
        <taxon>Lophotrochozoa</taxon>
        <taxon>Mollusca</taxon>
        <taxon>Gastropoda</taxon>
        <taxon>Heterobranchia</taxon>
        <taxon>Euthyneura</taxon>
        <taxon>Panpulmonata</taxon>
        <taxon>Sacoglossa</taxon>
        <taxon>Placobranchoidea</taxon>
        <taxon>Plakobranchidae</taxon>
        <taxon>Plakobranchus</taxon>
    </lineage>
</organism>
<dbReference type="SMART" id="SM00282">
    <property type="entry name" value="LamG"/>
    <property type="match status" value="2"/>
</dbReference>
<dbReference type="PRINTS" id="PR00011">
    <property type="entry name" value="EGFLAMININ"/>
</dbReference>
<dbReference type="GO" id="GO:0007155">
    <property type="term" value="P:cell adhesion"/>
    <property type="evidence" value="ECO:0007669"/>
    <property type="project" value="UniProtKB-KW"/>
</dbReference>
<proteinExistence type="predicted"/>
<evidence type="ECO:0000256" key="18">
    <source>
        <dbReference type="ARBA" id="ARBA00082020"/>
    </source>
</evidence>
<evidence type="ECO:0000259" key="23">
    <source>
        <dbReference type="PROSITE" id="PS50027"/>
    </source>
</evidence>
<evidence type="ECO:0000256" key="4">
    <source>
        <dbReference type="ARBA" id="ARBA00022553"/>
    </source>
</evidence>
<evidence type="ECO:0000256" key="6">
    <source>
        <dbReference type="ARBA" id="ARBA00022737"/>
    </source>
</evidence>
<keyword evidence="12 20" id="KW-0424">Laminin EGF-like domain</keyword>
<evidence type="ECO:0000256" key="7">
    <source>
        <dbReference type="ARBA" id="ARBA00022869"/>
    </source>
</evidence>
<feature type="disulfide bond" evidence="20">
    <location>
        <begin position="429"/>
        <end position="438"/>
    </location>
</feature>
<dbReference type="CDD" id="cd00055">
    <property type="entry name" value="EGF_Lam"/>
    <property type="match status" value="16"/>
</dbReference>
<dbReference type="InterPro" id="IPR002049">
    <property type="entry name" value="LE_dom"/>
</dbReference>
<protein>
    <recommendedName>
        <fullName evidence="14">Laminin subunit alpha-1</fullName>
    </recommendedName>
    <alternativeName>
        <fullName evidence="18">Laminin A chain</fullName>
    </alternativeName>
    <alternativeName>
        <fullName evidence="16">Laminin-1 subunit alpha</fullName>
    </alternativeName>
    <alternativeName>
        <fullName evidence="17">Laminin-3 subunit alpha</fullName>
    </alternativeName>
    <alternativeName>
        <fullName evidence="15">S-laminin subunit alpha</fullName>
    </alternativeName>
</protein>
<dbReference type="CDD" id="cd00110">
    <property type="entry name" value="LamG"/>
    <property type="match status" value="2"/>
</dbReference>
<dbReference type="InterPro" id="IPR000742">
    <property type="entry name" value="EGF"/>
</dbReference>
<feature type="disulfide bond" evidence="20">
    <location>
        <begin position="836"/>
        <end position="845"/>
    </location>
</feature>
<evidence type="ECO:0000256" key="17">
    <source>
        <dbReference type="ARBA" id="ARBA00079116"/>
    </source>
</evidence>
<evidence type="ECO:0000256" key="19">
    <source>
        <dbReference type="PROSITE-ProRule" id="PRU00122"/>
    </source>
</evidence>
<dbReference type="PROSITE" id="PS51117">
    <property type="entry name" value="LAMININ_NTER"/>
    <property type="match status" value="1"/>
</dbReference>
<dbReference type="GO" id="GO:0005102">
    <property type="term" value="F:signaling receptor binding"/>
    <property type="evidence" value="ECO:0007669"/>
    <property type="project" value="InterPro"/>
</dbReference>
<dbReference type="GO" id="GO:0009887">
    <property type="term" value="P:animal organ morphogenesis"/>
    <property type="evidence" value="ECO:0007669"/>
    <property type="project" value="TreeGrafter"/>
</dbReference>
<name>A0AAV4CXL8_9GAST</name>
<dbReference type="InterPro" id="IPR010307">
    <property type="entry name" value="Laminin_dom_II"/>
</dbReference>
<dbReference type="Pfam" id="PF00055">
    <property type="entry name" value="Laminin_N"/>
    <property type="match status" value="1"/>
</dbReference>
<comment type="caution">
    <text evidence="26">The sequence shown here is derived from an EMBL/GenBank/DDBJ whole genome shotgun (WGS) entry which is preliminary data.</text>
</comment>
<comment type="caution">
    <text evidence="20">Lacks conserved residue(s) required for the propagation of feature annotation.</text>
</comment>
<feature type="domain" description="Laminin G" evidence="22">
    <location>
        <begin position="2154"/>
        <end position="2333"/>
    </location>
</feature>
<dbReference type="SMART" id="SM00180">
    <property type="entry name" value="EGF_Lam"/>
    <property type="match status" value="17"/>
</dbReference>
<dbReference type="SMART" id="SM00181">
    <property type="entry name" value="EGF"/>
    <property type="match status" value="12"/>
</dbReference>
<feature type="disulfide bond" evidence="20">
    <location>
        <begin position="1008"/>
        <end position="1025"/>
    </location>
</feature>
<feature type="domain" description="Laminin EGF-like" evidence="23">
    <location>
        <begin position="410"/>
        <end position="458"/>
    </location>
</feature>
<feature type="disulfide bond" evidence="20">
    <location>
        <begin position="1006"/>
        <end position="1018"/>
    </location>
</feature>
<keyword evidence="4" id="KW-0597">Phosphoprotein</keyword>
<dbReference type="Pfam" id="PF00053">
    <property type="entry name" value="EGF_laminin"/>
    <property type="match status" value="14"/>
</dbReference>
<dbReference type="FunFam" id="2.10.25.10:FF:000065">
    <property type="entry name" value="Laminin subunit beta 1"/>
    <property type="match status" value="1"/>
</dbReference>
<evidence type="ECO:0000256" key="3">
    <source>
        <dbReference type="ARBA" id="ARBA00022530"/>
    </source>
</evidence>
<dbReference type="GO" id="GO:0045995">
    <property type="term" value="P:regulation of embryonic development"/>
    <property type="evidence" value="ECO:0007669"/>
    <property type="project" value="InterPro"/>
</dbReference>
<evidence type="ECO:0000256" key="15">
    <source>
        <dbReference type="ARBA" id="ARBA00075127"/>
    </source>
</evidence>
<dbReference type="PROSITE" id="PS01248">
    <property type="entry name" value="EGF_LAM_1"/>
    <property type="match status" value="7"/>
</dbReference>
<feature type="domain" description="Laminin N-terminal" evidence="25">
    <location>
        <begin position="1"/>
        <end position="227"/>
    </location>
</feature>
<feature type="disulfide bond" evidence="20">
    <location>
        <begin position="1027"/>
        <end position="1036"/>
    </location>
</feature>
<accession>A0AAV4CXL8</accession>
<evidence type="ECO:0000259" key="25">
    <source>
        <dbReference type="PROSITE" id="PS51117"/>
    </source>
</evidence>
<dbReference type="SUPFAM" id="SSF57196">
    <property type="entry name" value="EGF/Laminin"/>
    <property type="match status" value="12"/>
</dbReference>
<feature type="coiled-coil region" evidence="21">
    <location>
        <begin position="1878"/>
        <end position="2005"/>
    </location>
</feature>
<feature type="domain" description="Laminin EGF-like" evidence="23">
    <location>
        <begin position="911"/>
        <end position="958"/>
    </location>
</feature>
<evidence type="ECO:0000256" key="13">
    <source>
        <dbReference type="ARBA" id="ARBA00065595"/>
    </source>
</evidence>
<evidence type="ECO:0000313" key="26">
    <source>
        <dbReference type="EMBL" id="GFO36641.1"/>
    </source>
</evidence>
<dbReference type="GO" id="GO:0060541">
    <property type="term" value="P:respiratory system development"/>
    <property type="evidence" value="ECO:0007669"/>
    <property type="project" value="UniProtKB-ARBA"/>
</dbReference>
<dbReference type="FunFam" id="2.10.25.10:FF:000082">
    <property type="entry name" value="Laminin subunit alpha 1"/>
    <property type="match status" value="2"/>
</dbReference>
<evidence type="ECO:0000256" key="1">
    <source>
        <dbReference type="ARBA" id="ARBA00004302"/>
    </source>
</evidence>
<feature type="disulfide bond" evidence="20">
    <location>
        <begin position="913"/>
        <end position="930"/>
    </location>
</feature>
<dbReference type="GO" id="GO:0048699">
    <property type="term" value="P:generation of neurons"/>
    <property type="evidence" value="ECO:0007669"/>
    <property type="project" value="UniProtKB-ARBA"/>
</dbReference>
<evidence type="ECO:0000256" key="9">
    <source>
        <dbReference type="ARBA" id="ARBA00023054"/>
    </source>
</evidence>
<dbReference type="FunFam" id="2.10.25.10:FF:000033">
    <property type="entry name" value="Laminin subunit alpha 2"/>
    <property type="match status" value="1"/>
</dbReference>
<comment type="subcellular location">
    <subcellularLocation>
        <location evidence="1">Secreted</location>
        <location evidence="1">Extracellular space</location>
        <location evidence="1">Extracellular matrix</location>
        <location evidence="1">Basement membrane</location>
    </subcellularLocation>
</comment>
<keyword evidence="9 21" id="KW-0175">Coiled coil</keyword>
<evidence type="ECO:0000259" key="22">
    <source>
        <dbReference type="PROSITE" id="PS50025"/>
    </source>
</evidence>
<dbReference type="Pfam" id="PF06009">
    <property type="entry name" value="Laminin_II"/>
    <property type="match status" value="1"/>
</dbReference>
<feature type="disulfide bond" evidence="20">
    <location>
        <begin position="885"/>
        <end position="894"/>
    </location>
</feature>
<dbReference type="Gene3D" id="2.60.120.200">
    <property type="match status" value="2"/>
</dbReference>
<feature type="domain" description="Laminin EGF-like" evidence="23">
    <location>
        <begin position="812"/>
        <end position="863"/>
    </location>
</feature>
<feature type="disulfide bond" evidence="20">
    <location>
        <begin position="1122"/>
        <end position="1131"/>
    </location>
</feature>
<dbReference type="GO" id="GO:0005604">
    <property type="term" value="C:basement membrane"/>
    <property type="evidence" value="ECO:0007669"/>
    <property type="project" value="UniProtKB-SubCell"/>
</dbReference>
<dbReference type="PANTHER" id="PTHR10574:SF436">
    <property type="entry name" value="LAMININ SUBUNIT ALPHA-2"/>
    <property type="match status" value="1"/>
</dbReference>
<evidence type="ECO:0000313" key="27">
    <source>
        <dbReference type="Proteomes" id="UP000735302"/>
    </source>
</evidence>
<evidence type="ECO:0000256" key="21">
    <source>
        <dbReference type="SAM" id="Coils"/>
    </source>
</evidence>